<dbReference type="Pfam" id="PF18114">
    <property type="entry name" value="Suv3_N"/>
    <property type="match status" value="1"/>
</dbReference>
<reference evidence="8 9" key="1">
    <citation type="journal article" date="2019" name="Sci. Data">
        <title>Hybrid genome assembly and annotation of Danionella translucida.</title>
        <authorList>
            <person name="Kadobianskyi M."/>
            <person name="Schulze L."/>
            <person name="Schuelke M."/>
            <person name="Judkewitz B."/>
        </authorList>
    </citation>
    <scope>NUCLEOTIDE SEQUENCE [LARGE SCALE GENOMIC DNA]</scope>
    <source>
        <strain evidence="8 9">Bolton</strain>
    </source>
</reference>
<dbReference type="Proteomes" id="UP000316079">
    <property type="component" value="Unassembled WGS sequence"/>
</dbReference>
<feature type="domain" description="ATP-dependent RNA helicase SUV3 DEXQ-box helicase" evidence="7">
    <location>
        <begin position="87"/>
        <end position="142"/>
    </location>
</feature>
<evidence type="ECO:0000259" key="6">
    <source>
        <dbReference type="Pfam" id="PF18114"/>
    </source>
</evidence>
<dbReference type="GO" id="GO:0000965">
    <property type="term" value="P:mitochondrial RNA 3'-end processing"/>
    <property type="evidence" value="ECO:0007669"/>
    <property type="project" value="TreeGrafter"/>
</dbReference>
<proteinExistence type="predicted"/>
<keyword evidence="9" id="KW-1185">Reference proteome</keyword>
<dbReference type="InterPro" id="IPR055206">
    <property type="entry name" value="DEXQc_SUV3"/>
</dbReference>
<evidence type="ECO:0000256" key="3">
    <source>
        <dbReference type="ARBA" id="ARBA00022806"/>
    </source>
</evidence>
<dbReference type="Pfam" id="PF22527">
    <property type="entry name" value="DEXQc_Suv3"/>
    <property type="match status" value="1"/>
</dbReference>
<protein>
    <submittedName>
        <fullName evidence="8">Uncharacterized protein</fullName>
    </submittedName>
</protein>
<keyword evidence="3" id="KW-0347">Helicase</keyword>
<dbReference type="Gene3D" id="3.40.50.300">
    <property type="entry name" value="P-loop containing nucleotide triphosphate hydrolases"/>
    <property type="match status" value="2"/>
</dbReference>
<organism evidence="8 9">
    <name type="scientific">Danionella cerebrum</name>
    <dbReference type="NCBI Taxonomy" id="2873325"/>
    <lineage>
        <taxon>Eukaryota</taxon>
        <taxon>Metazoa</taxon>
        <taxon>Chordata</taxon>
        <taxon>Craniata</taxon>
        <taxon>Vertebrata</taxon>
        <taxon>Euteleostomi</taxon>
        <taxon>Actinopterygii</taxon>
        <taxon>Neopterygii</taxon>
        <taxon>Teleostei</taxon>
        <taxon>Ostariophysi</taxon>
        <taxon>Cypriniformes</taxon>
        <taxon>Danionidae</taxon>
        <taxon>Danioninae</taxon>
        <taxon>Danionella</taxon>
    </lineage>
</organism>
<evidence type="ECO:0000313" key="8">
    <source>
        <dbReference type="EMBL" id="TRY65796.1"/>
    </source>
</evidence>
<dbReference type="Gene3D" id="1.10.1740.140">
    <property type="match status" value="1"/>
</dbReference>
<accession>A0A553NK31</accession>
<dbReference type="PANTHER" id="PTHR12131">
    <property type="entry name" value="ATP-DEPENDENT RNA AND DNA HELICASE"/>
    <property type="match status" value="1"/>
</dbReference>
<evidence type="ECO:0000256" key="4">
    <source>
        <dbReference type="ARBA" id="ARBA00022840"/>
    </source>
</evidence>
<evidence type="ECO:0000256" key="2">
    <source>
        <dbReference type="ARBA" id="ARBA00022801"/>
    </source>
</evidence>
<dbReference type="GO" id="GO:0016787">
    <property type="term" value="F:hydrolase activity"/>
    <property type="evidence" value="ECO:0007669"/>
    <property type="project" value="UniProtKB-KW"/>
</dbReference>
<dbReference type="PANTHER" id="PTHR12131:SF1">
    <property type="entry name" value="ATP-DEPENDENT RNA HELICASE SUPV3L1, MITOCHONDRIAL-RELATED"/>
    <property type="match status" value="1"/>
</dbReference>
<feature type="domain" description="Suv3 N-terminal" evidence="6">
    <location>
        <begin position="2"/>
        <end position="51"/>
    </location>
</feature>
<evidence type="ECO:0000313" key="9">
    <source>
        <dbReference type="Proteomes" id="UP000316079"/>
    </source>
</evidence>
<dbReference type="InterPro" id="IPR041453">
    <property type="entry name" value="Suv3_N"/>
</dbReference>
<dbReference type="GO" id="GO:0045025">
    <property type="term" value="C:mitochondrial degradosome"/>
    <property type="evidence" value="ECO:0007669"/>
    <property type="project" value="TreeGrafter"/>
</dbReference>
<keyword evidence="1" id="KW-0547">Nucleotide-binding</keyword>
<evidence type="ECO:0000259" key="7">
    <source>
        <dbReference type="Pfam" id="PF22527"/>
    </source>
</evidence>
<dbReference type="GO" id="GO:0003724">
    <property type="term" value="F:RNA helicase activity"/>
    <property type="evidence" value="ECO:0007669"/>
    <property type="project" value="UniProtKB-EC"/>
</dbReference>
<dbReference type="AlphaFoldDB" id="A0A553NK31"/>
<gene>
    <name evidence="8" type="ORF">DNTS_014263</name>
</gene>
<keyword evidence="4" id="KW-0067">ATP-binding</keyword>
<dbReference type="InterPro" id="IPR050699">
    <property type="entry name" value="RNA-DNA_Helicase"/>
</dbReference>
<dbReference type="OrthoDB" id="6692397at2759"/>
<keyword evidence="2" id="KW-0378">Hydrolase</keyword>
<feature type="non-terminal residue" evidence="8">
    <location>
        <position position="1"/>
    </location>
</feature>
<dbReference type="GO" id="GO:0005524">
    <property type="term" value="F:ATP binding"/>
    <property type="evidence" value="ECO:0007669"/>
    <property type="project" value="UniProtKB-KW"/>
</dbReference>
<dbReference type="STRING" id="623744.A0A553NK31"/>
<comment type="catalytic activity">
    <reaction evidence="5">
        <text>ATP + H2O = ADP + phosphate + H(+)</text>
        <dbReference type="Rhea" id="RHEA:13065"/>
        <dbReference type="ChEBI" id="CHEBI:15377"/>
        <dbReference type="ChEBI" id="CHEBI:15378"/>
        <dbReference type="ChEBI" id="CHEBI:30616"/>
        <dbReference type="ChEBI" id="CHEBI:43474"/>
        <dbReference type="ChEBI" id="CHEBI:456216"/>
        <dbReference type="EC" id="3.6.4.13"/>
    </reaction>
</comment>
<dbReference type="InterPro" id="IPR027417">
    <property type="entry name" value="P-loop_NTPase"/>
</dbReference>
<comment type="caution">
    <text evidence="8">The sequence shown here is derived from an EMBL/GenBank/DDBJ whole genome shotgun (WGS) entry which is preliminary data.</text>
</comment>
<sequence>SYVLEQSSLQADLHIILSDVCRGAGHIDDIFPYFMRHAKQIFPMLDCLDDLRKISDLRSPNVCCRYPYARAIRRKIIFHAGPTNSDEVAVIDEIQMIKDPMRGWAWTRALLGLCAQEIHVCGEAAAIDFITELMFTTGEEVEGGQVFDERSSHFWTLLDHGRRHLGSVTEIQPVSNTTSEIINLEPYLILTL</sequence>
<evidence type="ECO:0000256" key="1">
    <source>
        <dbReference type="ARBA" id="ARBA00022741"/>
    </source>
</evidence>
<name>A0A553NK31_9TELE</name>
<evidence type="ECO:0000256" key="5">
    <source>
        <dbReference type="ARBA" id="ARBA00047984"/>
    </source>
</evidence>
<dbReference type="EMBL" id="SRMA01026895">
    <property type="protein sequence ID" value="TRY65796.1"/>
    <property type="molecule type" value="Genomic_DNA"/>
</dbReference>